<keyword evidence="2" id="KW-1185">Reference proteome</keyword>
<dbReference type="Proteomes" id="UP001497535">
    <property type="component" value="Unassembled WGS sequence"/>
</dbReference>
<comment type="caution">
    <text evidence="1">The sequence shown here is derived from an EMBL/GenBank/DDBJ whole genome shotgun (WGS) entry which is preliminary data.</text>
</comment>
<organism evidence="1 2">
    <name type="scientific">Meloidogyne enterolobii</name>
    <name type="common">Root-knot nematode worm</name>
    <name type="synonym">Meloidogyne mayaguensis</name>
    <dbReference type="NCBI Taxonomy" id="390850"/>
    <lineage>
        <taxon>Eukaryota</taxon>
        <taxon>Metazoa</taxon>
        <taxon>Ecdysozoa</taxon>
        <taxon>Nematoda</taxon>
        <taxon>Chromadorea</taxon>
        <taxon>Rhabditida</taxon>
        <taxon>Tylenchina</taxon>
        <taxon>Tylenchomorpha</taxon>
        <taxon>Tylenchoidea</taxon>
        <taxon>Meloidogynidae</taxon>
        <taxon>Meloidogyninae</taxon>
        <taxon>Meloidogyne</taxon>
    </lineage>
</organism>
<protein>
    <submittedName>
        <fullName evidence="1">Uncharacterized protein</fullName>
    </submittedName>
</protein>
<name>A0ACB0ZG95_MELEN</name>
<proteinExistence type="predicted"/>
<sequence length="56" mass="6585">MKKKIREEKGHFQRPFFAFRPAKSTLCVCRRSTPTIPSLLFLVLPAPKYIFLFISK</sequence>
<reference evidence="1" key="1">
    <citation type="submission" date="2023-11" db="EMBL/GenBank/DDBJ databases">
        <authorList>
            <person name="Poullet M."/>
        </authorList>
    </citation>
    <scope>NUCLEOTIDE SEQUENCE</scope>
    <source>
        <strain evidence="1">E1834</strain>
    </source>
</reference>
<dbReference type="EMBL" id="CAVMJV010000035">
    <property type="protein sequence ID" value="CAK5078030.1"/>
    <property type="molecule type" value="Genomic_DNA"/>
</dbReference>
<accession>A0ACB0ZG95</accession>
<evidence type="ECO:0000313" key="2">
    <source>
        <dbReference type="Proteomes" id="UP001497535"/>
    </source>
</evidence>
<evidence type="ECO:0000313" key="1">
    <source>
        <dbReference type="EMBL" id="CAK5078030.1"/>
    </source>
</evidence>
<gene>
    <name evidence="1" type="ORF">MENTE1834_LOCUS25065</name>
</gene>